<comment type="caution">
    <text evidence="7">The sequence shown here is derived from an EMBL/GenBank/DDBJ whole genome shotgun (WGS) entry which is preliminary data.</text>
</comment>
<dbReference type="InterPro" id="IPR013083">
    <property type="entry name" value="Znf_RING/FYVE/PHD"/>
</dbReference>
<organism evidence="7 8">
    <name type="scientific">[Candida] railenensis</name>
    <dbReference type="NCBI Taxonomy" id="45579"/>
    <lineage>
        <taxon>Eukaryota</taxon>
        <taxon>Fungi</taxon>
        <taxon>Dikarya</taxon>
        <taxon>Ascomycota</taxon>
        <taxon>Saccharomycotina</taxon>
        <taxon>Pichiomycetes</taxon>
        <taxon>Debaryomycetaceae</taxon>
        <taxon>Kurtzmaniella</taxon>
    </lineage>
</organism>
<dbReference type="Gene3D" id="3.30.40.10">
    <property type="entry name" value="Zinc/RING finger domain, C3HC4 (zinc finger)"/>
    <property type="match status" value="2"/>
</dbReference>
<keyword evidence="1" id="KW-0479">Metal-binding</keyword>
<dbReference type="InterPro" id="IPR027370">
    <property type="entry name" value="Znf-RING_euk"/>
</dbReference>
<sequence>MSDVDGGVPVGSYSKIELKNFSIAFNLEDQDDIPNIRNVKYKSSSDHLCCAICQQPFIQPLTTVCGHTFCKECIYEFLKVQHQRSSRSRTNGSDDEEEDSGRLIGSCPLDRTPLDSSKINELFPTPLIISNLVDELEVYCLNYERGCEWTGCRWELDHHVLSDCGYTGVACHGYRTVDSVDKEENEGEETKKQTDICKMLVERRFLEEPRSKTVGDGDRDQEEYECIHKVYECTLCQARITKIEEGKHLQSSCPYNYTKCKLCFNDMIPMMNLAKHEENCGKAGHLKCPAHEIGCDWVGNSDTSLEIHLQNNNCQLSKLLPYMKNLNNKIDDLSKENSLLHRQINKILNSIISGKVTNLGYHEPMEEINRFSSELSSIENQDKLLFLNCELNRLKFELDDKILPFVNRETTARSDRESILNGLVNDNFMMKDDLNLQRALVNSLRKQLQFMLFKRNSPPGLQSGGLGGGMGGPIRSSVSFAEPESVEFFDIPSSSNSEEKLNLKL</sequence>
<dbReference type="PROSITE" id="PS00518">
    <property type="entry name" value="ZF_RING_1"/>
    <property type="match status" value="1"/>
</dbReference>
<feature type="region of interest" description="Disordered" evidence="5">
    <location>
        <begin position="86"/>
        <end position="109"/>
    </location>
</feature>
<dbReference type="OrthoDB" id="1630758at2759"/>
<feature type="domain" description="RING-type" evidence="6">
    <location>
        <begin position="50"/>
        <end position="111"/>
    </location>
</feature>
<dbReference type="EMBL" id="CAKXYY010000013">
    <property type="protein sequence ID" value="CAH2353905.1"/>
    <property type="molecule type" value="Genomic_DNA"/>
</dbReference>
<keyword evidence="2 4" id="KW-0863">Zinc-finger</keyword>
<dbReference type="PANTHER" id="PTHR10131">
    <property type="entry name" value="TNF RECEPTOR ASSOCIATED FACTOR"/>
    <property type="match status" value="1"/>
</dbReference>
<dbReference type="Pfam" id="PF13445">
    <property type="entry name" value="zf-RING_UBOX"/>
    <property type="match status" value="1"/>
</dbReference>
<dbReference type="AlphaFoldDB" id="A0A9P0VZS8"/>
<dbReference type="PROSITE" id="PS50089">
    <property type="entry name" value="ZF_RING_2"/>
    <property type="match status" value="1"/>
</dbReference>
<evidence type="ECO:0000256" key="2">
    <source>
        <dbReference type="ARBA" id="ARBA00022771"/>
    </source>
</evidence>
<keyword evidence="8" id="KW-1185">Reference proteome</keyword>
<dbReference type="SUPFAM" id="SSF49599">
    <property type="entry name" value="TRAF domain-like"/>
    <property type="match status" value="1"/>
</dbReference>
<dbReference type="GO" id="GO:0008270">
    <property type="term" value="F:zinc ion binding"/>
    <property type="evidence" value="ECO:0007669"/>
    <property type="project" value="UniProtKB-KW"/>
</dbReference>
<evidence type="ECO:0000256" key="5">
    <source>
        <dbReference type="SAM" id="MobiDB-lite"/>
    </source>
</evidence>
<dbReference type="Proteomes" id="UP000837801">
    <property type="component" value="Unassembled WGS sequence"/>
</dbReference>
<dbReference type="InterPro" id="IPR001841">
    <property type="entry name" value="Znf_RING"/>
</dbReference>
<dbReference type="SMART" id="SM00184">
    <property type="entry name" value="RING"/>
    <property type="match status" value="1"/>
</dbReference>
<evidence type="ECO:0000256" key="3">
    <source>
        <dbReference type="ARBA" id="ARBA00022833"/>
    </source>
</evidence>
<keyword evidence="3" id="KW-0862">Zinc</keyword>
<protein>
    <recommendedName>
        <fullName evidence="6">RING-type domain-containing protein</fullName>
    </recommendedName>
</protein>
<evidence type="ECO:0000256" key="1">
    <source>
        <dbReference type="ARBA" id="ARBA00022723"/>
    </source>
</evidence>
<evidence type="ECO:0000259" key="6">
    <source>
        <dbReference type="PROSITE" id="PS50089"/>
    </source>
</evidence>
<evidence type="ECO:0000256" key="4">
    <source>
        <dbReference type="PROSITE-ProRule" id="PRU00175"/>
    </source>
</evidence>
<name>A0A9P0VZS8_9ASCO</name>
<reference evidence="7" key="1">
    <citation type="submission" date="2022-03" db="EMBL/GenBank/DDBJ databases">
        <authorList>
            <person name="Legras J.-L."/>
            <person name="Devillers H."/>
            <person name="Grondin C."/>
        </authorList>
    </citation>
    <scope>NUCLEOTIDE SEQUENCE</scope>
    <source>
        <strain evidence="7">CLIB 1423</strain>
    </source>
</reference>
<evidence type="ECO:0000313" key="8">
    <source>
        <dbReference type="Proteomes" id="UP000837801"/>
    </source>
</evidence>
<dbReference type="SUPFAM" id="SSF57850">
    <property type="entry name" value="RING/U-box"/>
    <property type="match status" value="1"/>
</dbReference>
<gene>
    <name evidence="7" type="ORF">CLIB1423_13S01530</name>
</gene>
<dbReference type="PANTHER" id="PTHR10131:SF94">
    <property type="entry name" value="TNF RECEPTOR-ASSOCIATED FACTOR 4"/>
    <property type="match status" value="1"/>
</dbReference>
<evidence type="ECO:0000313" key="7">
    <source>
        <dbReference type="EMBL" id="CAH2353905.1"/>
    </source>
</evidence>
<dbReference type="InterPro" id="IPR017907">
    <property type="entry name" value="Znf_RING_CS"/>
</dbReference>
<accession>A0A9P0VZS8</accession>
<proteinExistence type="predicted"/>